<dbReference type="Proteomes" id="UP000015354">
    <property type="component" value="Unassembled WGS sequence"/>
</dbReference>
<evidence type="ECO:0000256" key="1">
    <source>
        <dbReference type="SAM" id="MobiDB-lite"/>
    </source>
</evidence>
<feature type="compositionally biased region" description="Low complexity" evidence="1">
    <location>
        <begin position="87"/>
        <end position="100"/>
    </location>
</feature>
<evidence type="ECO:0000313" key="2">
    <source>
        <dbReference type="EMBL" id="EPY22795.1"/>
    </source>
</evidence>
<protein>
    <submittedName>
        <fullName evidence="2">Uncharacterized protein</fullName>
    </submittedName>
</protein>
<feature type="region of interest" description="Disordered" evidence="1">
    <location>
        <begin position="235"/>
        <end position="287"/>
    </location>
</feature>
<keyword evidence="3" id="KW-1185">Reference proteome</keyword>
<comment type="caution">
    <text evidence="2">The sequence shown here is derived from an EMBL/GenBank/DDBJ whole genome shotgun (WGS) entry which is preliminary data.</text>
</comment>
<feature type="region of interest" description="Disordered" evidence="1">
    <location>
        <begin position="87"/>
        <end position="112"/>
    </location>
</feature>
<organism evidence="2 3">
    <name type="scientific">Strigomonas culicis</name>
    <dbReference type="NCBI Taxonomy" id="28005"/>
    <lineage>
        <taxon>Eukaryota</taxon>
        <taxon>Discoba</taxon>
        <taxon>Euglenozoa</taxon>
        <taxon>Kinetoplastea</taxon>
        <taxon>Metakinetoplastina</taxon>
        <taxon>Trypanosomatida</taxon>
        <taxon>Trypanosomatidae</taxon>
        <taxon>Strigomonadinae</taxon>
        <taxon>Strigomonas</taxon>
    </lineage>
</organism>
<proteinExistence type="predicted"/>
<reference evidence="2 3" key="1">
    <citation type="journal article" date="2013" name="PLoS ONE">
        <title>Predicting the Proteins of Angomonas deanei, Strigomonas culicis and Their Respective Endosymbionts Reveals New Aspects of the Trypanosomatidae Family.</title>
        <authorList>
            <person name="Motta M.C."/>
            <person name="Martins A.C."/>
            <person name="de Souza S.S."/>
            <person name="Catta-Preta C.M."/>
            <person name="Silva R."/>
            <person name="Klein C.C."/>
            <person name="de Almeida L.G."/>
            <person name="de Lima Cunha O."/>
            <person name="Ciapina L.P."/>
            <person name="Brocchi M."/>
            <person name="Colabardini A.C."/>
            <person name="de Araujo Lima B."/>
            <person name="Machado C.R."/>
            <person name="de Almeida Soares C.M."/>
            <person name="Probst C.M."/>
            <person name="de Menezes C.B."/>
            <person name="Thompson C.E."/>
            <person name="Bartholomeu D.C."/>
            <person name="Gradia D.F."/>
            <person name="Pavoni D.P."/>
            <person name="Grisard E.C."/>
            <person name="Fantinatti-Garboggini F."/>
            <person name="Marchini F.K."/>
            <person name="Rodrigues-Luiz G.F."/>
            <person name="Wagner G."/>
            <person name="Goldman G.H."/>
            <person name="Fietto J.L."/>
            <person name="Elias M.C."/>
            <person name="Goldman M.H."/>
            <person name="Sagot M.F."/>
            <person name="Pereira M."/>
            <person name="Stoco P.H."/>
            <person name="de Mendonca-Neto R.P."/>
            <person name="Teixeira S.M."/>
            <person name="Maciel T.E."/>
            <person name="de Oliveira Mendes T.A."/>
            <person name="Urmenyi T.P."/>
            <person name="de Souza W."/>
            <person name="Schenkman S."/>
            <person name="de Vasconcelos A.T."/>
        </authorList>
    </citation>
    <scope>NUCLEOTIDE SEQUENCE [LARGE SCALE GENOMIC DNA]</scope>
</reference>
<gene>
    <name evidence="2" type="ORF">STCU_08125</name>
</gene>
<dbReference type="OrthoDB" id="185373at2759"/>
<dbReference type="AlphaFoldDB" id="S9VHX4"/>
<feature type="compositionally biased region" description="Acidic residues" evidence="1">
    <location>
        <begin position="235"/>
        <end position="247"/>
    </location>
</feature>
<sequence length="568" mass="63639">MKPEGAEEVFERMLAARFVPMSNRPFAMLFNCKKVTRVKSVLDYYELMLDYGITPEVSSLRLLCKQDVPDYVHIHFSMIQNNTVIAGGAATPAPHPGSGSPTPPQETSKRKNERMYFEKRLMESLEDDPNLPLLEAMKWVHRAEVEGTTLEGDTLLLNALLLHCCKGTTPLKDLVYPFSISLAYQPRRVLLRTEEELEHEELLAANKPVPIGTQAPGGATMLGFIEGTSVGELLEDEDADSDGGDDVGSDHGADGGMLLECLEPERGRGNGGGGGYDQRQSRGPPSRLASLNKEAAYVLRVLSTYGSIPDNKTLELVSHTVNSRPHGIGVMEQVIIALLSAAEQQRTAEALRINLCHTYVHYLVRRHNRARVMNFIRSLLDQYYQFTALRHIPWSTGTQDDNDRSIMSIMTATMRSCQLDWALGVFAIGLCICQMFRTELTKSRLMQLREADARRGHIKFDLVAEFERCEWDIDEILGSADIVCPDLMRSGPYDDGSSIYTKETEAISSRANPQALEAKRGLSFYVRFVLREMNMERPVANFYKDLLLNEHLRAASILEKKHSKVPQA</sequence>
<name>S9VHX4_9TRYP</name>
<dbReference type="EMBL" id="ATMH01008125">
    <property type="protein sequence ID" value="EPY22795.1"/>
    <property type="molecule type" value="Genomic_DNA"/>
</dbReference>
<accession>S9VHX4</accession>
<evidence type="ECO:0000313" key="3">
    <source>
        <dbReference type="Proteomes" id="UP000015354"/>
    </source>
</evidence>